<feature type="compositionally biased region" description="Basic and acidic residues" evidence="7">
    <location>
        <begin position="32"/>
        <end position="50"/>
    </location>
</feature>
<dbReference type="GO" id="GO:0005834">
    <property type="term" value="C:heterotrimeric G-protein complex"/>
    <property type="evidence" value="ECO:0007669"/>
    <property type="project" value="TreeGrafter"/>
</dbReference>
<dbReference type="OrthoDB" id="5817230at2759"/>
<dbReference type="PROSITE" id="PS51882">
    <property type="entry name" value="G_ALPHA"/>
    <property type="match status" value="1"/>
</dbReference>
<dbReference type="EMBL" id="KB468168">
    <property type="protein sequence ID" value="PCH44626.1"/>
    <property type="molecule type" value="Genomic_DNA"/>
</dbReference>
<dbReference type="GO" id="GO:0005737">
    <property type="term" value="C:cytoplasm"/>
    <property type="evidence" value="ECO:0007669"/>
    <property type="project" value="TreeGrafter"/>
</dbReference>
<keyword evidence="1 6" id="KW-0479">Metal-binding</keyword>
<evidence type="ECO:0000313" key="9">
    <source>
        <dbReference type="Proteomes" id="UP000218811"/>
    </source>
</evidence>
<keyword evidence="3 5" id="KW-0342">GTP-binding</keyword>
<gene>
    <name evidence="8" type="ORF">WOLCODRAFT_105402</name>
</gene>
<dbReference type="InterPro" id="IPR001019">
    <property type="entry name" value="Gprotein_alpha_su"/>
</dbReference>
<dbReference type="Pfam" id="PF00503">
    <property type="entry name" value="G-alpha"/>
    <property type="match status" value="1"/>
</dbReference>
<dbReference type="FunFam" id="3.40.50.300:FF:000692">
    <property type="entry name" value="Guanine nucleotide-binding protein subunit alpha"/>
    <property type="match status" value="1"/>
</dbReference>
<evidence type="ECO:0000256" key="4">
    <source>
        <dbReference type="ARBA" id="ARBA00023224"/>
    </source>
</evidence>
<dbReference type="OMA" id="WMIYDVG"/>
<name>A0A2H3JR52_WOLCO</name>
<dbReference type="InterPro" id="IPR027417">
    <property type="entry name" value="P-loop_NTPase"/>
</dbReference>
<dbReference type="Gene3D" id="3.40.50.300">
    <property type="entry name" value="P-loop containing nucleotide triphosphate hydrolases"/>
    <property type="match status" value="2"/>
</dbReference>
<reference evidence="8 9" key="1">
    <citation type="journal article" date="2012" name="Science">
        <title>The Paleozoic origin of enzymatic lignin decomposition reconstructed from 31 fungal genomes.</title>
        <authorList>
            <person name="Floudas D."/>
            <person name="Binder M."/>
            <person name="Riley R."/>
            <person name="Barry K."/>
            <person name="Blanchette R.A."/>
            <person name="Henrissat B."/>
            <person name="Martinez A.T."/>
            <person name="Otillar R."/>
            <person name="Spatafora J.W."/>
            <person name="Yadav J.S."/>
            <person name="Aerts A."/>
            <person name="Benoit I."/>
            <person name="Boyd A."/>
            <person name="Carlson A."/>
            <person name="Copeland A."/>
            <person name="Coutinho P.M."/>
            <person name="de Vries R.P."/>
            <person name="Ferreira P."/>
            <person name="Findley K."/>
            <person name="Foster B."/>
            <person name="Gaskell J."/>
            <person name="Glotzer D."/>
            <person name="Gorecki P."/>
            <person name="Heitman J."/>
            <person name="Hesse C."/>
            <person name="Hori C."/>
            <person name="Igarashi K."/>
            <person name="Jurgens J.A."/>
            <person name="Kallen N."/>
            <person name="Kersten P."/>
            <person name="Kohler A."/>
            <person name="Kuees U."/>
            <person name="Kumar T.K.A."/>
            <person name="Kuo A."/>
            <person name="LaButti K."/>
            <person name="Larrondo L.F."/>
            <person name="Lindquist E."/>
            <person name="Ling A."/>
            <person name="Lombard V."/>
            <person name="Lucas S."/>
            <person name="Lundell T."/>
            <person name="Martin R."/>
            <person name="McLaughlin D.J."/>
            <person name="Morgenstern I."/>
            <person name="Morin E."/>
            <person name="Murat C."/>
            <person name="Nagy L.G."/>
            <person name="Nolan M."/>
            <person name="Ohm R.A."/>
            <person name="Patyshakuliyeva A."/>
            <person name="Rokas A."/>
            <person name="Ruiz-Duenas F.J."/>
            <person name="Sabat G."/>
            <person name="Salamov A."/>
            <person name="Samejima M."/>
            <person name="Schmutz J."/>
            <person name="Slot J.C."/>
            <person name="St John F."/>
            <person name="Stenlid J."/>
            <person name="Sun H."/>
            <person name="Sun S."/>
            <person name="Syed K."/>
            <person name="Tsang A."/>
            <person name="Wiebenga A."/>
            <person name="Young D."/>
            <person name="Pisabarro A."/>
            <person name="Eastwood D.C."/>
            <person name="Martin F."/>
            <person name="Cullen D."/>
            <person name="Grigoriev I.V."/>
            <person name="Hibbett D.S."/>
        </authorList>
    </citation>
    <scope>NUCLEOTIDE SEQUENCE [LARGE SCALE GENOMIC DNA]</scope>
    <source>
        <strain evidence="8 9">MD-104</strain>
    </source>
</reference>
<evidence type="ECO:0000256" key="5">
    <source>
        <dbReference type="PIRSR" id="PIRSR601019-1"/>
    </source>
</evidence>
<evidence type="ECO:0000256" key="6">
    <source>
        <dbReference type="PIRSR" id="PIRSR601019-2"/>
    </source>
</evidence>
<dbReference type="GO" id="GO:0005525">
    <property type="term" value="F:GTP binding"/>
    <property type="evidence" value="ECO:0007669"/>
    <property type="project" value="UniProtKB-KW"/>
</dbReference>
<proteinExistence type="predicted"/>
<evidence type="ECO:0000256" key="3">
    <source>
        <dbReference type="ARBA" id="ARBA00023134"/>
    </source>
</evidence>
<feature type="region of interest" description="Disordered" evidence="7">
    <location>
        <begin position="25"/>
        <end position="50"/>
    </location>
</feature>
<protein>
    <submittedName>
        <fullName evidence="8">G-alpha-domain-containing protein</fullName>
    </submittedName>
</protein>
<dbReference type="Proteomes" id="UP000218811">
    <property type="component" value="Unassembled WGS sequence"/>
</dbReference>
<feature type="binding site" evidence="5">
    <location>
        <begin position="430"/>
        <end position="433"/>
    </location>
    <ligand>
        <name>GTP</name>
        <dbReference type="ChEBI" id="CHEBI:37565"/>
    </ligand>
</feature>
<feature type="compositionally biased region" description="Pro residues" evidence="7">
    <location>
        <begin position="149"/>
        <end position="163"/>
    </location>
</feature>
<keyword evidence="2 5" id="KW-0547">Nucleotide-binding</keyword>
<organism evidence="8 9">
    <name type="scientific">Wolfiporia cocos (strain MD-104)</name>
    <name type="common">Brown rot fungus</name>
    <dbReference type="NCBI Taxonomy" id="742152"/>
    <lineage>
        <taxon>Eukaryota</taxon>
        <taxon>Fungi</taxon>
        <taxon>Dikarya</taxon>
        <taxon>Basidiomycota</taxon>
        <taxon>Agaricomycotina</taxon>
        <taxon>Agaricomycetes</taxon>
        <taxon>Polyporales</taxon>
        <taxon>Phaeolaceae</taxon>
        <taxon>Wolfiporia</taxon>
    </lineage>
</organism>
<sequence>MAKFQSRSKFLPAALDDPLAAAIAPPADETEAERAARLQKETEAKRISDDIDEGIRQERDAWKRNKALFKLLLLGQSESGKSTTLKNFQLTFAPKAWQEERASWRAVIQLNLVRSVNIVLDALADELAVQPAARPQSSPSPASTASDGPSPPPSPSEDGPAPPSGAEHERARQPAPAELTSKHTLLKLRLAPLRHVERELKVRLGAATCEVSADGADAQGVMHATPFDAAYARSARGNDLCLRSNRSWREALGGSGEVGSGHERSLEDDATEVIAGCRDDIAALWADDAVRAMLRRRKIRIEESPGFFLDESERITTREYEPSDEDVVRTRLRTVGVQEYRLKFETGNMDRAIAKEWIMYDVGGSRTSRAAWLPYFEDANAILFLAPVSCFDELLAEDRRVNRLEDSFILWKSIVQSKLLAKCIIVLFLNKYDLLAKKLKAGVKINKYLSSFGDRDNNAPTFAKYLHHKFREQHKDLSPEHRSFYGYVTSVVDTKATASTLASVRDGLIQQYLQKADLV</sequence>
<dbReference type="AlphaFoldDB" id="A0A2H3JR52"/>
<keyword evidence="4" id="KW-0807">Transducer</keyword>
<evidence type="ECO:0000256" key="7">
    <source>
        <dbReference type="SAM" id="MobiDB-lite"/>
    </source>
</evidence>
<keyword evidence="6" id="KW-0460">Magnesium</keyword>
<feature type="compositionally biased region" description="Low complexity" evidence="7">
    <location>
        <begin position="131"/>
        <end position="148"/>
    </location>
</feature>
<dbReference type="GO" id="GO:0003924">
    <property type="term" value="F:GTPase activity"/>
    <property type="evidence" value="ECO:0007669"/>
    <property type="project" value="InterPro"/>
</dbReference>
<dbReference type="GO" id="GO:0031683">
    <property type="term" value="F:G-protein beta/gamma-subunit complex binding"/>
    <property type="evidence" value="ECO:0007669"/>
    <property type="project" value="InterPro"/>
</dbReference>
<dbReference type="SUPFAM" id="SSF52540">
    <property type="entry name" value="P-loop containing nucleoside triphosphate hydrolases"/>
    <property type="match status" value="1"/>
</dbReference>
<dbReference type="STRING" id="742152.A0A2H3JR52"/>
<dbReference type="PRINTS" id="PR00318">
    <property type="entry name" value="GPROTEINA"/>
</dbReference>
<feature type="binding site" evidence="6">
    <location>
        <position position="334"/>
    </location>
    <ligand>
        <name>Mg(2+)</name>
        <dbReference type="ChEBI" id="CHEBI:18420"/>
    </ligand>
</feature>
<dbReference type="GO" id="GO:0007188">
    <property type="term" value="P:adenylate cyclase-modulating G protein-coupled receptor signaling pathway"/>
    <property type="evidence" value="ECO:0007669"/>
    <property type="project" value="TreeGrafter"/>
</dbReference>
<dbReference type="InterPro" id="IPR011025">
    <property type="entry name" value="GproteinA_insert"/>
</dbReference>
<dbReference type="Gene3D" id="1.10.400.10">
    <property type="entry name" value="GI Alpha 1, domain 2-like"/>
    <property type="match status" value="2"/>
</dbReference>
<dbReference type="PANTHER" id="PTHR10218:SF360">
    <property type="entry name" value="GUANINE NUCLEOTIDE-BINDING PROTEIN SUBUNIT ALPHA HOMOLOG"/>
    <property type="match status" value="1"/>
</dbReference>
<evidence type="ECO:0000313" key="8">
    <source>
        <dbReference type="EMBL" id="PCH44626.1"/>
    </source>
</evidence>
<dbReference type="GO" id="GO:0046872">
    <property type="term" value="F:metal ion binding"/>
    <property type="evidence" value="ECO:0007669"/>
    <property type="project" value="UniProtKB-KW"/>
</dbReference>
<accession>A0A2H3JR52</accession>
<feature type="region of interest" description="Disordered" evidence="7">
    <location>
        <begin position="131"/>
        <end position="183"/>
    </location>
</feature>
<evidence type="ECO:0000256" key="1">
    <source>
        <dbReference type="ARBA" id="ARBA00022723"/>
    </source>
</evidence>
<dbReference type="PANTHER" id="PTHR10218">
    <property type="entry name" value="GTP-BINDING PROTEIN ALPHA SUBUNIT"/>
    <property type="match status" value="1"/>
</dbReference>
<evidence type="ECO:0000256" key="2">
    <source>
        <dbReference type="ARBA" id="ARBA00022741"/>
    </source>
</evidence>
<dbReference type="GO" id="GO:0001664">
    <property type="term" value="F:G protein-coupled receptor binding"/>
    <property type="evidence" value="ECO:0007669"/>
    <property type="project" value="TreeGrafter"/>
</dbReference>
<keyword evidence="9" id="KW-1185">Reference proteome</keyword>
<dbReference type="SMART" id="SM00275">
    <property type="entry name" value="G_alpha"/>
    <property type="match status" value="1"/>
</dbReference>
<dbReference type="SUPFAM" id="SSF47895">
    <property type="entry name" value="Transducin (alpha subunit), insertion domain"/>
    <property type="match status" value="1"/>
</dbReference>